<protein>
    <submittedName>
        <fullName evidence="1">Uncharacterized protein</fullName>
    </submittedName>
</protein>
<name>A0ABW2AYP0_9RHOB</name>
<evidence type="ECO:0000313" key="2">
    <source>
        <dbReference type="Proteomes" id="UP001596353"/>
    </source>
</evidence>
<accession>A0ABW2AYP0</accession>
<reference evidence="2" key="1">
    <citation type="journal article" date="2019" name="Int. J. Syst. Evol. Microbiol.">
        <title>The Global Catalogue of Microorganisms (GCM) 10K type strain sequencing project: providing services to taxonomists for standard genome sequencing and annotation.</title>
        <authorList>
            <consortium name="The Broad Institute Genomics Platform"/>
            <consortium name="The Broad Institute Genome Sequencing Center for Infectious Disease"/>
            <person name="Wu L."/>
            <person name="Ma J."/>
        </authorList>
    </citation>
    <scope>NUCLEOTIDE SEQUENCE [LARGE SCALE GENOMIC DNA]</scope>
    <source>
        <strain evidence="2">CCUG 66188</strain>
    </source>
</reference>
<dbReference type="EMBL" id="JBHSWG010000001">
    <property type="protein sequence ID" value="MFC6758545.1"/>
    <property type="molecule type" value="Genomic_DNA"/>
</dbReference>
<gene>
    <name evidence="1" type="ORF">ACFQFQ_01945</name>
</gene>
<comment type="caution">
    <text evidence="1">The sequence shown here is derived from an EMBL/GenBank/DDBJ whole genome shotgun (WGS) entry which is preliminary data.</text>
</comment>
<dbReference type="Gene3D" id="2.30.30.830">
    <property type="match status" value="1"/>
</dbReference>
<keyword evidence="2" id="KW-1185">Reference proteome</keyword>
<sequence>MDQKIWAMVSHPTGDQLMRVGDTLSNGATVKRIDEQGVWVDNGGDDLALLGFVEEKQPPG</sequence>
<proteinExistence type="predicted"/>
<evidence type="ECO:0000313" key="1">
    <source>
        <dbReference type="EMBL" id="MFC6758545.1"/>
    </source>
</evidence>
<organism evidence="1 2">
    <name type="scientific">Sulfitobacter porphyrae</name>
    <dbReference type="NCBI Taxonomy" id="1246864"/>
    <lineage>
        <taxon>Bacteria</taxon>
        <taxon>Pseudomonadati</taxon>
        <taxon>Pseudomonadota</taxon>
        <taxon>Alphaproteobacteria</taxon>
        <taxon>Rhodobacterales</taxon>
        <taxon>Roseobacteraceae</taxon>
        <taxon>Sulfitobacter</taxon>
    </lineage>
</organism>
<dbReference type="Proteomes" id="UP001596353">
    <property type="component" value="Unassembled WGS sequence"/>
</dbReference>